<dbReference type="InterPro" id="IPR023213">
    <property type="entry name" value="CAT-like_dom_sf"/>
</dbReference>
<dbReference type="InterPro" id="IPR000873">
    <property type="entry name" value="AMP-dep_synth/lig_dom"/>
</dbReference>
<dbReference type="SUPFAM" id="SSF56801">
    <property type="entry name" value="Acetyl-CoA synthetase-like"/>
    <property type="match status" value="2"/>
</dbReference>
<dbReference type="SUPFAM" id="SSF47336">
    <property type="entry name" value="ACP-like"/>
    <property type="match status" value="2"/>
</dbReference>
<dbReference type="Gene3D" id="3.30.559.10">
    <property type="entry name" value="Chloramphenicol acetyltransferase-like domain"/>
    <property type="match status" value="3"/>
</dbReference>
<evidence type="ECO:0000256" key="3">
    <source>
        <dbReference type="ARBA" id="ARBA00022450"/>
    </source>
</evidence>
<dbReference type="InterPro" id="IPR036736">
    <property type="entry name" value="ACP-like_sf"/>
</dbReference>
<comment type="cofactor">
    <cofactor evidence="1">
        <name>pantetheine 4'-phosphate</name>
        <dbReference type="ChEBI" id="CHEBI:47942"/>
    </cofactor>
</comment>
<evidence type="ECO:0000313" key="7">
    <source>
        <dbReference type="Proteomes" id="UP000063229"/>
    </source>
</evidence>
<accession>A0A0X1T271</accession>
<dbReference type="FunFam" id="2.30.38.10:FF:000001">
    <property type="entry name" value="Non-ribosomal peptide synthetase PvdI"/>
    <property type="match status" value="1"/>
</dbReference>
<dbReference type="FunFam" id="3.40.50.980:FF:000001">
    <property type="entry name" value="Non-ribosomal peptide synthetase"/>
    <property type="match status" value="2"/>
</dbReference>
<dbReference type="Gene3D" id="3.30.559.30">
    <property type="entry name" value="Nonribosomal peptide synthetase, condensation domain"/>
    <property type="match status" value="3"/>
</dbReference>
<dbReference type="STRING" id="46677.AWM79_12930"/>
<dbReference type="InterPro" id="IPR010060">
    <property type="entry name" value="NRPS_synth"/>
</dbReference>
<dbReference type="FunFam" id="3.40.50.12780:FF:000012">
    <property type="entry name" value="Non-ribosomal peptide synthetase"/>
    <property type="match status" value="2"/>
</dbReference>
<dbReference type="PANTHER" id="PTHR45398:SF1">
    <property type="entry name" value="ENZYME, PUTATIVE (JCVI)-RELATED"/>
    <property type="match status" value="1"/>
</dbReference>
<keyword evidence="4" id="KW-0597">Phosphoprotein</keyword>
<dbReference type="SMART" id="SM00823">
    <property type="entry name" value="PKS_PP"/>
    <property type="match status" value="2"/>
</dbReference>
<dbReference type="CDD" id="cd19534">
    <property type="entry name" value="E_NRPS"/>
    <property type="match status" value="1"/>
</dbReference>
<dbReference type="CDD" id="cd19543">
    <property type="entry name" value="DCL_NRPS"/>
    <property type="match status" value="1"/>
</dbReference>
<dbReference type="FunFam" id="3.40.50.980:FF:000002">
    <property type="entry name" value="Enterobactin synthetase component F"/>
    <property type="match status" value="1"/>
</dbReference>
<evidence type="ECO:0000313" key="6">
    <source>
        <dbReference type="EMBL" id="AMB86152.1"/>
    </source>
</evidence>
<dbReference type="InterPro" id="IPR006162">
    <property type="entry name" value="Ppantetheine_attach_site"/>
</dbReference>
<dbReference type="FunFam" id="3.30.559.10:FF:000012">
    <property type="entry name" value="Non-ribosomal peptide synthetase"/>
    <property type="match status" value="1"/>
</dbReference>
<dbReference type="InterPro" id="IPR009081">
    <property type="entry name" value="PP-bd_ACP"/>
</dbReference>
<dbReference type="PANTHER" id="PTHR45398">
    <property type="match status" value="1"/>
</dbReference>
<dbReference type="PROSITE" id="PS00012">
    <property type="entry name" value="PHOSPHOPANTETHEINE"/>
    <property type="match status" value="2"/>
</dbReference>
<dbReference type="Pfam" id="PF00501">
    <property type="entry name" value="AMP-binding"/>
    <property type="match status" value="2"/>
</dbReference>
<dbReference type="InterPro" id="IPR025110">
    <property type="entry name" value="AMP-bd_C"/>
</dbReference>
<dbReference type="NCBIfam" id="TIGR01720">
    <property type="entry name" value="NRPS-para261"/>
    <property type="match status" value="1"/>
</dbReference>
<dbReference type="InterPro" id="IPR010071">
    <property type="entry name" value="AA_adenyl_dom"/>
</dbReference>
<keyword evidence="7" id="KW-1185">Reference proteome</keyword>
<gene>
    <name evidence="6" type="ORF">AWM79_12930</name>
</gene>
<dbReference type="InterPro" id="IPR020806">
    <property type="entry name" value="PKS_PP-bd"/>
</dbReference>
<dbReference type="FunFam" id="3.30.300.30:FF:000010">
    <property type="entry name" value="Enterobactin synthetase component F"/>
    <property type="match status" value="2"/>
</dbReference>
<dbReference type="GO" id="GO:0003824">
    <property type="term" value="F:catalytic activity"/>
    <property type="evidence" value="ECO:0007669"/>
    <property type="project" value="InterPro"/>
</dbReference>
<comment type="similarity">
    <text evidence="2">Belongs to the ATP-dependent AMP-binding enzyme family.</text>
</comment>
<dbReference type="GO" id="GO:0044550">
    <property type="term" value="P:secondary metabolite biosynthetic process"/>
    <property type="evidence" value="ECO:0007669"/>
    <property type="project" value="UniProtKB-ARBA"/>
</dbReference>
<dbReference type="Pfam" id="PF00668">
    <property type="entry name" value="Condensation"/>
    <property type="match status" value="3"/>
</dbReference>
<feature type="domain" description="Carrier" evidence="5">
    <location>
        <begin position="2539"/>
        <end position="2614"/>
    </location>
</feature>
<dbReference type="SUPFAM" id="SSF52777">
    <property type="entry name" value="CoA-dependent acyltransferases"/>
    <property type="match status" value="6"/>
</dbReference>
<dbReference type="RefSeq" id="WP_060783019.1">
    <property type="nucleotide sequence ID" value="NZ_CP014135.1"/>
</dbReference>
<dbReference type="NCBIfam" id="TIGR01733">
    <property type="entry name" value="AA-adenyl-dom"/>
    <property type="match status" value="2"/>
</dbReference>
<dbReference type="Pfam" id="PF13193">
    <property type="entry name" value="AMP-binding_C"/>
    <property type="match status" value="2"/>
</dbReference>
<protein>
    <recommendedName>
        <fullName evidence="5">Carrier domain-containing protein</fullName>
    </recommendedName>
</protein>
<dbReference type="KEGG" id="pagb:AWM79_12930"/>
<dbReference type="Pfam" id="PF00550">
    <property type="entry name" value="PP-binding"/>
    <property type="match status" value="2"/>
</dbReference>
<dbReference type="CDD" id="cd17643">
    <property type="entry name" value="A_NRPS_Cytc1-like"/>
    <property type="match status" value="1"/>
</dbReference>
<evidence type="ECO:0000256" key="2">
    <source>
        <dbReference type="ARBA" id="ARBA00006432"/>
    </source>
</evidence>
<dbReference type="EMBL" id="CP014135">
    <property type="protein sequence ID" value="AMB86152.1"/>
    <property type="molecule type" value="Genomic_DNA"/>
</dbReference>
<dbReference type="CDD" id="cd19531">
    <property type="entry name" value="LCL_NRPS-like"/>
    <property type="match status" value="1"/>
</dbReference>
<dbReference type="InterPro" id="IPR020845">
    <property type="entry name" value="AMP-binding_CS"/>
</dbReference>
<sequence>MQALIESVGSLSVKERKALAVLLKQKGINLFTVVPVFKRSADEPLLLSFAQERQWFLWHLDPDSAAYHIPSALRLRGPLDVAALERSFNALIGRHETLRTSIVEDGEQVLQVVHDEVRLTLVLQDLSLAEEVLTDEAIRCLVEQETQQLFDLRQAPLLRVKLLRLAPQDHVLVLTQHHIVSDGWSIQVMVNELMRFYTGFSQGQAVDLPALPIQYADYALWQRQWMEAGERERQLAYWTTQLAGDPAVLQLPWDHSRPAQLSEHGARLAVAISTDLSTALQALAQREGVTLFMLLLASFQTLLHRYSGQRDIRVGVPTANRTRVETEGLIGFFVNTQVLKAEFAESASFLQVLQQVKQAVLSAQDHQDLPFEQLVEALHPERSLSHNPLFQVMFNHQREGRQAPTQAAEQAVGLEVEGLVWDKQTSQFDLTLDTFESAEGLAAKLTYATDLFEATTIERMAGHWLNLLQGIVADALQDVASLPLLSASERQRLVIDLNRNEWAYPQQQSIHRQIEAQVARQPEALALISGERKLSYAQLNAQANRLAHHLITLGVGPEVRVGVALSRSPHLLVALLAVLKAGGAYVPLDPDYPAERIAYMLEDSRARLLLTEPGLLASLSVPQGLEVVLVGDDVVTAGGGPDGNPQTSVDAQNLAYVIYTSGSTGKPKGVAIAHRNVSALIHWSGQVYRQEDIQGVLASTSICFDLSVWELFVTLANGGSIVLARNALELPELPARDQVRLINTVPSAIAALQRVGQIPPSVRIINLAGEPLKQSLVESLYGLASVEHVYDLYGPSEDTTYSTWTRREPDARASIGRPLPNTRSYLLDEQLQPVPEGVAAELYLAGAGVTRGYLARPGLTAEKYVPDPFSSAGGRLYRTGDLTRYRDNGVIEYVGRIDHQVKVRGLRIELGEIEARLLGQEALREAAVLATEGIGGQQLVAYIVPAQPVVEATGAAALRESIKARLREHLPEYMVPAQIIVLERLPLTANGKLDRQALPAAHATQVAPAYVAPQSELECAIAAIWQDVLKLDQVSLSDNFFELGGDSIITIQVVSRARQAGIRFTPKQLFQHQTVQGLATVARTGEVAVTVDQGPVSGDMPLLPIHRWFFATIKVERHHWNQSVLLKAVQPLQAQWLEQALRALLVHHDALRLVFHEREGEWGARYRGPQELAREWTQTPLLWQREVADEAALQALGQQAQASLDLQHGPLLRAVLGTMTDGSQRLLLVIHHLAIDGVSWRILFDDLQAAYTRLQAGQPVQLPAKTSSLKAWAERLRGYARSEALQQELGYWQQALEGTTSHLPCERPQGGLQNKHARTVQASLDANLTRQLLQEAPAAYRTQINDLLLTALARVIGRWSGRPDTLIRLEGHGREEVFEDMDLTRSIGWFTSAFPVRLTPLEDLAGSIKQIKEQLRAIPNKGIGFGVLRYLGDAQTQDLLAALPEPRITFNYLGQFDASFDDSRQTLLQPAEENAGAEQSLEAPLDNWLSLSGKVFAGQLRLGWTFSEQMFEVSTIQRLADELVQELTVLVAHCLDAGNRAVTPSDFSLARLSQAQLDALPIAAGEIEDIYRLSAMQQGMLFHSLYEQRSGHYLNQMRLDIGGLDPERFRQAWQAVIDHHEILRTTFVWQGELEHAVQVVRKQLQVPYLFEDWRERSALDMALDELAGEQLRVGFDLVRGPLLRLAVIRTAEGRHHLIYTHHHILMDGWSSSQLLGEVLQRYSGQALAPRTGRYRDYIGWLQTQSLTDSEQFWKAQLAPLETATHLSRALSTGWRQPAARPGHDDYRCLLDEAQTQRLVAFCRRQKVTVNSLMQAAWLLLLQRYSGQDTVCFGATVSGRPAQLKGIEQQIGLFINTLPVIATPRAQYSVAQWLQTVQAQNLALREQEHTPLFEIQRWAGQGGEALFDTNLVFENYPVSQALQQDSPGELQFANLSNHEQSNYPLTLVVGLSECLSLHYNYARASFDEQAVAQLNAHLCLLLRQMSEDAGLMLDDCQLHDQAQRQAIITELNPRVAAYPSERCLHEIIAARAASAPQAIALSLDAQSLSYGDLNRRANQWAHRLREQGVGPEVRVGLVAERGFAMIVGLLAILKAGGAYVPLDPHAPRERLAYIVEDSAMALLLGEQPLLESLPTPVGLVKLNLDDSVTGYDEGEPQVPMSSDHLAYVIYTSGSTGKPKGTLLPHHNVLRLFAATECWFGFGAQDVWTLFHSYAFDFSVWEIFGALLYGGRLVIVPHETSRSPEEFHALLCREQVTVLNQTPSAFKQLMQVACADSVRSTSALRYVVFGGEALDVKTLRPWFERYGDHSPQLVNMYGITETTVHVTWRPLSLADLDSTASSPIGAPIADLSWYLLDGDLNLVPQGCTGELYIGQAGLARGYLNRGGLSAQRFVPDPFATAGGRLYRTGDLVTYCPDGTLEYVGRIDHQVKIRGFRIELGEIEARLQALSAVREVAVLAVGSHDNQQLAAYVVPAMALDDESGQHHLRQNLRAALKQDLPDYMVPAHLLFIDHLPLTLNGKLDRQALPAPTSGQWQRRYVAPESEQQIRIAEIWQHVLKLERVGLDDHFFELGGHSLLAVNVVSRIQLELGMSLTPQLLFQYPVLVDFVAQLQAGGEQINTSKLNRLESLLDEMEEV</sequence>
<evidence type="ECO:0000259" key="5">
    <source>
        <dbReference type="PROSITE" id="PS50075"/>
    </source>
</evidence>
<dbReference type="Gene3D" id="3.30.300.30">
    <property type="match status" value="2"/>
</dbReference>
<name>A0A0X1T271_PSEAA</name>
<dbReference type="PROSITE" id="PS50075">
    <property type="entry name" value="CARRIER"/>
    <property type="match status" value="2"/>
</dbReference>
<evidence type="ECO:0000256" key="1">
    <source>
        <dbReference type="ARBA" id="ARBA00001957"/>
    </source>
</evidence>
<dbReference type="Gene3D" id="2.30.38.10">
    <property type="entry name" value="Luciferase, Domain 3"/>
    <property type="match status" value="2"/>
</dbReference>
<dbReference type="Proteomes" id="UP000063229">
    <property type="component" value="Chromosome"/>
</dbReference>
<dbReference type="InterPro" id="IPR045851">
    <property type="entry name" value="AMP-bd_C_sf"/>
</dbReference>
<dbReference type="Gene3D" id="3.40.50.980">
    <property type="match status" value="4"/>
</dbReference>
<dbReference type="FunFam" id="1.10.1200.10:FF:000005">
    <property type="entry name" value="Nonribosomal peptide synthetase 1"/>
    <property type="match status" value="2"/>
</dbReference>
<dbReference type="GO" id="GO:0043041">
    <property type="term" value="P:amino acid activation for nonribosomal peptide biosynthetic process"/>
    <property type="evidence" value="ECO:0007669"/>
    <property type="project" value="UniProtKB-ARBA"/>
</dbReference>
<reference evidence="6 7" key="1">
    <citation type="submission" date="2016-01" db="EMBL/GenBank/DDBJ databases">
        <authorList>
            <person name="McClelland M."/>
            <person name="Jain A."/>
            <person name="Saraogi P."/>
            <person name="Mendelson R."/>
            <person name="Westerman R."/>
            <person name="SanMiguel P."/>
            <person name="Csonka L."/>
        </authorList>
    </citation>
    <scope>NUCLEOTIDE SEQUENCE [LARGE SCALE GENOMIC DNA]</scope>
    <source>
        <strain evidence="6 7">NCPPB 2472</strain>
    </source>
</reference>
<dbReference type="Gene3D" id="1.10.1200.10">
    <property type="entry name" value="ACP-like"/>
    <property type="match status" value="2"/>
</dbReference>
<dbReference type="NCBIfam" id="NF003417">
    <property type="entry name" value="PRK04813.1"/>
    <property type="match status" value="2"/>
</dbReference>
<dbReference type="InterPro" id="IPR001242">
    <property type="entry name" value="Condensation_dom"/>
</dbReference>
<evidence type="ECO:0000256" key="4">
    <source>
        <dbReference type="ARBA" id="ARBA00022553"/>
    </source>
</evidence>
<organism evidence="6 7">
    <name type="scientific">Pseudomonas agarici</name>
    <dbReference type="NCBI Taxonomy" id="46677"/>
    <lineage>
        <taxon>Bacteria</taxon>
        <taxon>Pseudomonadati</taxon>
        <taxon>Pseudomonadota</taxon>
        <taxon>Gammaproteobacteria</taxon>
        <taxon>Pseudomonadales</taxon>
        <taxon>Pseudomonadaceae</taxon>
        <taxon>Pseudomonas</taxon>
    </lineage>
</organism>
<dbReference type="PROSITE" id="PS00455">
    <property type="entry name" value="AMP_BINDING"/>
    <property type="match status" value="2"/>
</dbReference>
<dbReference type="GO" id="GO:0031177">
    <property type="term" value="F:phosphopantetheine binding"/>
    <property type="evidence" value="ECO:0007669"/>
    <property type="project" value="InterPro"/>
</dbReference>
<proteinExistence type="inferred from homology"/>
<feature type="domain" description="Carrier" evidence="5">
    <location>
        <begin position="1012"/>
        <end position="1086"/>
    </location>
</feature>
<keyword evidence="3" id="KW-0596">Phosphopantetheine</keyword>